<sequence>MVIICSYLQSQGMTSFTSHLSSQLAWRRRSPWIQPFVDTSPRNRSLVHEMCTSHAVESTCRKRILYILLLLFCSHRSIHWLIIRRGRDVYHEVHVATGDSFPDMSKSSLDRLTYLPLEFISQISPSAYWSSGYRSIPEFRT</sequence>
<dbReference type="Proteomes" id="UP000250235">
    <property type="component" value="Unassembled WGS sequence"/>
</dbReference>
<protein>
    <submittedName>
        <fullName evidence="1">Uncharacterized protein</fullName>
    </submittedName>
</protein>
<reference evidence="1 2" key="1">
    <citation type="journal article" date="2015" name="Proc. Natl. Acad. Sci. U.S.A.">
        <title>The resurrection genome of Boea hygrometrica: A blueprint for survival of dehydration.</title>
        <authorList>
            <person name="Xiao L."/>
            <person name="Yang G."/>
            <person name="Zhang L."/>
            <person name="Yang X."/>
            <person name="Zhao S."/>
            <person name="Ji Z."/>
            <person name="Zhou Q."/>
            <person name="Hu M."/>
            <person name="Wang Y."/>
            <person name="Chen M."/>
            <person name="Xu Y."/>
            <person name="Jin H."/>
            <person name="Xiao X."/>
            <person name="Hu G."/>
            <person name="Bao F."/>
            <person name="Hu Y."/>
            <person name="Wan P."/>
            <person name="Li L."/>
            <person name="Deng X."/>
            <person name="Kuang T."/>
            <person name="Xiang C."/>
            <person name="Zhu J.K."/>
            <person name="Oliver M.J."/>
            <person name="He Y."/>
        </authorList>
    </citation>
    <scope>NUCLEOTIDE SEQUENCE [LARGE SCALE GENOMIC DNA]</scope>
    <source>
        <strain evidence="2">cv. XS01</strain>
    </source>
</reference>
<gene>
    <name evidence="1" type="ORF">F511_24889</name>
</gene>
<proteinExistence type="predicted"/>
<dbReference type="AlphaFoldDB" id="A0A2Z7A3P6"/>
<accession>A0A2Z7A3P6</accession>
<dbReference type="EMBL" id="KV019580">
    <property type="protein sequence ID" value="KZV16096.1"/>
    <property type="molecule type" value="Genomic_DNA"/>
</dbReference>
<name>A0A2Z7A3P6_9LAMI</name>
<keyword evidence="2" id="KW-1185">Reference proteome</keyword>
<evidence type="ECO:0000313" key="2">
    <source>
        <dbReference type="Proteomes" id="UP000250235"/>
    </source>
</evidence>
<organism evidence="1 2">
    <name type="scientific">Dorcoceras hygrometricum</name>
    <dbReference type="NCBI Taxonomy" id="472368"/>
    <lineage>
        <taxon>Eukaryota</taxon>
        <taxon>Viridiplantae</taxon>
        <taxon>Streptophyta</taxon>
        <taxon>Embryophyta</taxon>
        <taxon>Tracheophyta</taxon>
        <taxon>Spermatophyta</taxon>
        <taxon>Magnoliopsida</taxon>
        <taxon>eudicotyledons</taxon>
        <taxon>Gunneridae</taxon>
        <taxon>Pentapetalae</taxon>
        <taxon>asterids</taxon>
        <taxon>lamiids</taxon>
        <taxon>Lamiales</taxon>
        <taxon>Gesneriaceae</taxon>
        <taxon>Didymocarpoideae</taxon>
        <taxon>Trichosporeae</taxon>
        <taxon>Loxocarpinae</taxon>
        <taxon>Dorcoceras</taxon>
    </lineage>
</organism>
<evidence type="ECO:0000313" key="1">
    <source>
        <dbReference type="EMBL" id="KZV16096.1"/>
    </source>
</evidence>